<accession>A0A7W6GCF9</accession>
<keyword evidence="2" id="KW-1185">Reference proteome</keyword>
<name>A0A7W6GCF9_9HYPH</name>
<dbReference type="PANTHER" id="PTHR42830:SF2">
    <property type="entry name" value="OSMC_OHR FAMILY PROTEIN"/>
    <property type="match status" value="1"/>
</dbReference>
<dbReference type="Proteomes" id="UP000582090">
    <property type="component" value="Unassembled WGS sequence"/>
</dbReference>
<dbReference type="Gene3D" id="3.30.300.20">
    <property type="match status" value="1"/>
</dbReference>
<reference evidence="1 2" key="1">
    <citation type="submission" date="2020-08" db="EMBL/GenBank/DDBJ databases">
        <title>Genomic Encyclopedia of Type Strains, Phase IV (KMG-IV): sequencing the most valuable type-strain genomes for metagenomic binning, comparative biology and taxonomic classification.</title>
        <authorList>
            <person name="Goeker M."/>
        </authorList>
    </citation>
    <scope>NUCLEOTIDE SEQUENCE [LARGE SCALE GENOMIC DNA]</scope>
    <source>
        <strain evidence="1 2">DSM 26575</strain>
    </source>
</reference>
<sequence length="153" mass="17127">MTTFSAQVAWQRGEDNFIDGRYSRGHSWSFDGGITVPASASPHNVPLPYAVAENVDPEEAYVAALSSCHMLFYLWIASKKRIGIDSYVDDALGVMEKVDGRMMVSRVELRPKVVYADEIPTREVEAAMHHQAHELCFLANSVKTVIEIRLDRA</sequence>
<evidence type="ECO:0000313" key="2">
    <source>
        <dbReference type="Proteomes" id="UP000582090"/>
    </source>
</evidence>
<dbReference type="InterPro" id="IPR003718">
    <property type="entry name" value="OsmC/Ohr_fam"/>
</dbReference>
<dbReference type="RefSeq" id="WP_183900218.1">
    <property type="nucleotide sequence ID" value="NZ_JACIDW010000005.1"/>
</dbReference>
<dbReference type="EMBL" id="JACIDW010000005">
    <property type="protein sequence ID" value="MBB3964586.1"/>
    <property type="molecule type" value="Genomic_DNA"/>
</dbReference>
<evidence type="ECO:0000313" key="1">
    <source>
        <dbReference type="EMBL" id="MBB3964586.1"/>
    </source>
</evidence>
<protein>
    <submittedName>
        <fullName evidence="1">Organic hydroperoxide reductase OsmC/OhrA</fullName>
    </submittedName>
</protein>
<proteinExistence type="predicted"/>
<dbReference type="SUPFAM" id="SSF82784">
    <property type="entry name" value="OsmC-like"/>
    <property type="match status" value="1"/>
</dbReference>
<dbReference type="PANTHER" id="PTHR42830">
    <property type="entry name" value="OSMOTICALLY INDUCIBLE FAMILY PROTEIN"/>
    <property type="match status" value="1"/>
</dbReference>
<organism evidence="1 2">
    <name type="scientific">Rhizobium metallidurans</name>
    <dbReference type="NCBI Taxonomy" id="1265931"/>
    <lineage>
        <taxon>Bacteria</taxon>
        <taxon>Pseudomonadati</taxon>
        <taxon>Pseudomonadota</taxon>
        <taxon>Alphaproteobacteria</taxon>
        <taxon>Hyphomicrobiales</taxon>
        <taxon>Rhizobiaceae</taxon>
        <taxon>Rhizobium/Agrobacterium group</taxon>
        <taxon>Rhizobium</taxon>
    </lineage>
</organism>
<dbReference type="InterPro" id="IPR015946">
    <property type="entry name" value="KH_dom-like_a/b"/>
</dbReference>
<comment type="caution">
    <text evidence="1">The sequence shown here is derived from an EMBL/GenBank/DDBJ whole genome shotgun (WGS) entry which is preliminary data.</text>
</comment>
<dbReference type="InterPro" id="IPR036102">
    <property type="entry name" value="OsmC/Ohrsf"/>
</dbReference>
<dbReference type="InterPro" id="IPR052707">
    <property type="entry name" value="OsmC_Ohr_Peroxiredoxin"/>
</dbReference>
<dbReference type="AlphaFoldDB" id="A0A7W6GCF9"/>
<dbReference type="Pfam" id="PF02566">
    <property type="entry name" value="OsmC"/>
    <property type="match status" value="1"/>
</dbReference>
<gene>
    <name evidence="1" type="ORF">GGQ67_002247</name>
</gene>